<keyword evidence="3" id="KW-1185">Reference proteome</keyword>
<name>A0ABT4D3N9_9CLOT</name>
<evidence type="ECO:0000259" key="1">
    <source>
        <dbReference type="SMART" id="SM00849"/>
    </source>
</evidence>
<dbReference type="SMART" id="SM00849">
    <property type="entry name" value="Lactamase_B"/>
    <property type="match status" value="1"/>
</dbReference>
<dbReference type="Proteomes" id="UP001078443">
    <property type="component" value="Unassembled WGS sequence"/>
</dbReference>
<dbReference type="Pfam" id="PF12706">
    <property type="entry name" value="Lactamase_B_2"/>
    <property type="match status" value="1"/>
</dbReference>
<dbReference type="SUPFAM" id="SSF56281">
    <property type="entry name" value="Metallo-hydrolase/oxidoreductase"/>
    <property type="match status" value="1"/>
</dbReference>
<dbReference type="RefSeq" id="WP_268042563.1">
    <property type="nucleotide sequence ID" value="NZ_JAPQER010000013.1"/>
</dbReference>
<organism evidence="2 3">
    <name type="scientific">Clostridium aestuarii</name>
    <dbReference type="NCBI Taxonomy" id="338193"/>
    <lineage>
        <taxon>Bacteria</taxon>
        <taxon>Bacillati</taxon>
        <taxon>Bacillota</taxon>
        <taxon>Clostridia</taxon>
        <taxon>Eubacteriales</taxon>
        <taxon>Clostridiaceae</taxon>
        <taxon>Clostridium</taxon>
    </lineage>
</organism>
<dbReference type="PANTHER" id="PTHR46018">
    <property type="entry name" value="ZINC PHOSPHODIESTERASE ELAC PROTEIN 1"/>
    <property type="match status" value="1"/>
</dbReference>
<dbReference type="InterPro" id="IPR001279">
    <property type="entry name" value="Metallo-B-lactamas"/>
</dbReference>
<sequence>MKITIIGYWGAFPEKNEAASGYLIESGDYNILIDCGSGVLSVLQNYINLDDIDAVILSHYHNDHMSDIFCFQYQVMSSFMMEKRKKPLQIYAHGLDNKFESLKYEDMCIANKIDETTKLNFGDLNITFKWANHSVPSLCMRLEQKGKTLVYTGDTEWCDNIMDISKEADILLCECTLFNNQLGLVKGHLTAGETGRIASVSNIKKLVLTHFPHYGELEILVGEAKNEFKGEIIKAKQGMVLNL</sequence>
<evidence type="ECO:0000313" key="2">
    <source>
        <dbReference type="EMBL" id="MCY6485853.1"/>
    </source>
</evidence>
<dbReference type="CDD" id="cd07716">
    <property type="entry name" value="RNaseZ_short-form-like_MBL-fold"/>
    <property type="match status" value="1"/>
</dbReference>
<dbReference type="PANTHER" id="PTHR46018:SF4">
    <property type="entry name" value="METALLO-HYDROLASE YHFI-RELATED"/>
    <property type="match status" value="1"/>
</dbReference>
<feature type="domain" description="Metallo-beta-lactamase" evidence="1">
    <location>
        <begin position="18"/>
        <end position="188"/>
    </location>
</feature>
<reference evidence="2" key="1">
    <citation type="submission" date="2022-12" db="EMBL/GenBank/DDBJ databases">
        <authorList>
            <person name="Wang J."/>
        </authorList>
    </citation>
    <scope>NUCLEOTIDE SEQUENCE</scope>
    <source>
        <strain evidence="2">HY-45-18</strain>
    </source>
</reference>
<dbReference type="InterPro" id="IPR036866">
    <property type="entry name" value="RibonucZ/Hydroxyglut_hydro"/>
</dbReference>
<proteinExistence type="predicted"/>
<dbReference type="EMBL" id="JAPQER010000013">
    <property type="protein sequence ID" value="MCY6485853.1"/>
    <property type="molecule type" value="Genomic_DNA"/>
</dbReference>
<accession>A0ABT4D3N9</accession>
<gene>
    <name evidence="2" type="ORF">OW763_16180</name>
</gene>
<evidence type="ECO:0000313" key="3">
    <source>
        <dbReference type="Proteomes" id="UP001078443"/>
    </source>
</evidence>
<dbReference type="Gene3D" id="3.60.15.10">
    <property type="entry name" value="Ribonuclease Z/Hydroxyacylglutathione hydrolase-like"/>
    <property type="match status" value="1"/>
</dbReference>
<comment type="caution">
    <text evidence="2">The sequence shown here is derived from an EMBL/GenBank/DDBJ whole genome shotgun (WGS) entry which is preliminary data.</text>
</comment>
<protein>
    <submittedName>
        <fullName evidence="2">MBL fold metallo-hydrolase</fullName>
    </submittedName>
</protein>